<name>A0A2S0UHQ8_9RHOB</name>
<dbReference type="AlphaFoldDB" id="A0A2S0UHQ8"/>
<keyword evidence="2" id="KW-1185">Reference proteome</keyword>
<accession>A0A2S0UHQ8</accession>
<sequence length="29" mass="3698">MIRFFDMDDRARLPWRFSRESRSILARLR</sequence>
<organism evidence="1 2">
    <name type="scientific">Paragemmobacter aquarius</name>
    <dbReference type="NCBI Taxonomy" id="2169400"/>
    <lineage>
        <taxon>Bacteria</taxon>
        <taxon>Pseudomonadati</taxon>
        <taxon>Pseudomonadota</taxon>
        <taxon>Alphaproteobacteria</taxon>
        <taxon>Rhodobacterales</taxon>
        <taxon>Paracoccaceae</taxon>
        <taxon>Paragemmobacter</taxon>
    </lineage>
</organism>
<reference evidence="1 2" key="1">
    <citation type="submission" date="2018-04" db="EMBL/GenBank/DDBJ databases">
        <title>Genome sequencing of Gemmobacter.</title>
        <authorList>
            <person name="Yi H."/>
            <person name="Baek M.-G."/>
        </authorList>
    </citation>
    <scope>NUCLEOTIDE SEQUENCE [LARGE SCALE GENOMIC DNA]</scope>
    <source>
        <strain evidence="1 2">HYN0069</strain>
    </source>
</reference>
<dbReference type="KEGG" id="geh:HYN69_01305"/>
<dbReference type="Proteomes" id="UP000244496">
    <property type="component" value="Chromosome"/>
</dbReference>
<evidence type="ECO:0000313" key="2">
    <source>
        <dbReference type="Proteomes" id="UP000244496"/>
    </source>
</evidence>
<proteinExistence type="predicted"/>
<evidence type="ECO:0000313" key="1">
    <source>
        <dbReference type="EMBL" id="AWB47321.1"/>
    </source>
</evidence>
<gene>
    <name evidence="1" type="ORF">HYN69_01305</name>
</gene>
<protein>
    <submittedName>
        <fullName evidence="1">Uncharacterized protein</fullName>
    </submittedName>
</protein>
<dbReference type="EMBL" id="CP028918">
    <property type="protein sequence ID" value="AWB47321.1"/>
    <property type="molecule type" value="Genomic_DNA"/>
</dbReference>